<dbReference type="OrthoDB" id="1120747at2"/>
<dbReference type="AlphaFoldDB" id="A0A1W2G7S8"/>
<proteinExistence type="predicted"/>
<reference evidence="3 4" key="1">
    <citation type="submission" date="2017-04" db="EMBL/GenBank/DDBJ databases">
        <authorList>
            <person name="Afonso C.L."/>
            <person name="Miller P.J."/>
            <person name="Scott M.A."/>
            <person name="Spackman E."/>
            <person name="Goraichik I."/>
            <person name="Dimitrov K.M."/>
            <person name="Suarez D.L."/>
            <person name="Swayne D.E."/>
        </authorList>
    </citation>
    <scope>NUCLEOTIDE SEQUENCE [LARGE SCALE GENOMIC DNA]</scope>
    <source>
        <strain evidence="3 4">DSM 26133</strain>
    </source>
</reference>
<feature type="coiled-coil region" evidence="1">
    <location>
        <begin position="121"/>
        <end position="176"/>
    </location>
</feature>
<organism evidence="3 4">
    <name type="scientific">Reichenbachiella faecimaris</name>
    <dbReference type="NCBI Taxonomy" id="692418"/>
    <lineage>
        <taxon>Bacteria</taxon>
        <taxon>Pseudomonadati</taxon>
        <taxon>Bacteroidota</taxon>
        <taxon>Cytophagia</taxon>
        <taxon>Cytophagales</taxon>
        <taxon>Reichenbachiellaceae</taxon>
        <taxon>Reichenbachiella</taxon>
    </lineage>
</organism>
<dbReference type="RefSeq" id="WP_084371342.1">
    <property type="nucleotide sequence ID" value="NZ_FWYF01000001.1"/>
</dbReference>
<keyword evidence="2" id="KW-1133">Transmembrane helix</keyword>
<protein>
    <recommendedName>
        <fullName evidence="5">Anti-sigma factor</fullName>
    </recommendedName>
</protein>
<feature type="transmembrane region" description="Helical" evidence="2">
    <location>
        <begin position="44"/>
        <end position="62"/>
    </location>
</feature>
<keyword evidence="2" id="KW-0472">Membrane</keyword>
<evidence type="ECO:0000256" key="1">
    <source>
        <dbReference type="SAM" id="Coils"/>
    </source>
</evidence>
<evidence type="ECO:0000256" key="2">
    <source>
        <dbReference type="SAM" id="Phobius"/>
    </source>
</evidence>
<dbReference type="Proteomes" id="UP000192472">
    <property type="component" value="Unassembled WGS sequence"/>
</dbReference>
<accession>A0A1W2G7S8</accession>
<keyword evidence="4" id="KW-1185">Reference proteome</keyword>
<keyword evidence="2" id="KW-0812">Transmembrane</keyword>
<evidence type="ECO:0008006" key="5">
    <source>
        <dbReference type="Google" id="ProtNLM"/>
    </source>
</evidence>
<keyword evidence="1" id="KW-0175">Coiled coil</keyword>
<evidence type="ECO:0000313" key="3">
    <source>
        <dbReference type="EMBL" id="SMD32693.1"/>
    </source>
</evidence>
<evidence type="ECO:0000313" key="4">
    <source>
        <dbReference type="Proteomes" id="UP000192472"/>
    </source>
</evidence>
<name>A0A1W2G7S8_REIFA</name>
<sequence>MKDRLEDFIKSNRAEFDDLEPRRDTWAKIEKDLQAVKLKKDYTWLWKAAAVVFLCISVGLAIERTMIAEDEAVALQTTKSRSAELNEVEGYYTQLISQKRMEIKSVIDKNGLVDIELLKDMEQLDNMYAKLKKDLKRNQNDERLINAMIQNLQLRVEILNKQLRILERISKHEEDEKISV</sequence>
<gene>
    <name evidence="3" type="ORF">SAMN04488029_1044</name>
</gene>
<dbReference type="STRING" id="692418.SAMN04488029_1044"/>
<dbReference type="EMBL" id="FWYF01000001">
    <property type="protein sequence ID" value="SMD32693.1"/>
    <property type="molecule type" value="Genomic_DNA"/>
</dbReference>